<accession>A0ACD5X2P0</accession>
<keyword evidence="2" id="KW-1185">Reference proteome</keyword>
<proteinExistence type="predicted"/>
<evidence type="ECO:0000313" key="1">
    <source>
        <dbReference type="EnsemblPlants" id="AVESA.00010b.r2.4DG0730700.1.CDS"/>
    </source>
</evidence>
<protein>
    <submittedName>
        <fullName evidence="1">Uncharacterized protein</fullName>
    </submittedName>
</protein>
<evidence type="ECO:0000313" key="2">
    <source>
        <dbReference type="Proteomes" id="UP001732700"/>
    </source>
</evidence>
<sequence>MKAGSVPGPDGLPVGFFQTFWPQLQPVVLQMFQEFYVGTLVMSRLNLGVITLIPKVVGATDIRHFRPITVINVIQRLFAKVCALRLAPVLERLTHPLQFAFFKGRLIHDDVLDFHKIIHEVKTQRQRGVFLKLDFQKAYDRLDWAFLRLVLERRGFDDRVIRWIMQFVMSGQTAININGEIGPYFRPSCGVRQGDPISPLLFNAAVDALAEILDRARVAGHISGVVGHLIPGGGISHLQYADDTMIMVQGSDLDIINLKFVLLCFESLSGLTINFDKSEVMVLGYSDADRQRIADNLNCKLADFPITYLRIPIRETRVLIRDLAPLVSRFPGLFAISSSPAALVAEVFDEGRWNILFRRYLGVDEAADLLQLRSSLPSALATSPDSASWRLQPSVEFSMGSAYRALFQGPELTWTSPLWKAPLPLSIRIFVWQLLRDRLPSGVEVAKRHGPGTGSCPLCGTPETCSHILFSCSAARALWSFVQEALGPAWQAQELGEFLQTQANRAGRGRRLFWLVFAGISWTLWNMHNKMVIEKIFPSRVTDPVFSFLGFLQQWSPLVRQRDRSSFDDTLRTLRTAALPLSAPAPSTHSVA</sequence>
<name>A0ACD5X2P0_AVESA</name>
<dbReference type="Proteomes" id="UP001732700">
    <property type="component" value="Chromosome 4D"/>
</dbReference>
<reference evidence="1" key="2">
    <citation type="submission" date="2025-09" db="UniProtKB">
        <authorList>
            <consortium name="EnsemblPlants"/>
        </authorList>
    </citation>
    <scope>IDENTIFICATION</scope>
</reference>
<dbReference type="EnsemblPlants" id="AVESA.00010b.r2.4DG0730700.1">
    <property type="protein sequence ID" value="AVESA.00010b.r2.4DG0730700.1.CDS"/>
    <property type="gene ID" value="AVESA.00010b.r2.4DG0730700"/>
</dbReference>
<organism evidence="1 2">
    <name type="scientific">Avena sativa</name>
    <name type="common">Oat</name>
    <dbReference type="NCBI Taxonomy" id="4498"/>
    <lineage>
        <taxon>Eukaryota</taxon>
        <taxon>Viridiplantae</taxon>
        <taxon>Streptophyta</taxon>
        <taxon>Embryophyta</taxon>
        <taxon>Tracheophyta</taxon>
        <taxon>Spermatophyta</taxon>
        <taxon>Magnoliopsida</taxon>
        <taxon>Liliopsida</taxon>
        <taxon>Poales</taxon>
        <taxon>Poaceae</taxon>
        <taxon>BOP clade</taxon>
        <taxon>Pooideae</taxon>
        <taxon>Poodae</taxon>
        <taxon>Poeae</taxon>
        <taxon>Poeae Chloroplast Group 1 (Aveneae type)</taxon>
        <taxon>Aveninae</taxon>
        <taxon>Avena</taxon>
    </lineage>
</organism>
<reference evidence="1" key="1">
    <citation type="submission" date="2021-05" db="EMBL/GenBank/DDBJ databases">
        <authorList>
            <person name="Scholz U."/>
            <person name="Mascher M."/>
            <person name="Fiebig A."/>
        </authorList>
    </citation>
    <scope>NUCLEOTIDE SEQUENCE [LARGE SCALE GENOMIC DNA]</scope>
</reference>